<organism evidence="6 7">
    <name type="scientific">Allacma fusca</name>
    <dbReference type="NCBI Taxonomy" id="39272"/>
    <lineage>
        <taxon>Eukaryota</taxon>
        <taxon>Metazoa</taxon>
        <taxon>Ecdysozoa</taxon>
        <taxon>Arthropoda</taxon>
        <taxon>Hexapoda</taxon>
        <taxon>Collembola</taxon>
        <taxon>Symphypleona</taxon>
        <taxon>Sminthuridae</taxon>
        <taxon>Allacma</taxon>
    </lineage>
</organism>
<dbReference type="AlphaFoldDB" id="A0A8J2KJZ5"/>
<sequence>LDIFAGRDKIEIGEKGINLSGGQKQRVSVARAVYNSADIYLFDDPLSAVDAHVGKDMFDNIFGPDGLLKRKTRVLVTHSVTFLPRVDQIIVLKNGRVSESGTYQELLDRQGEFSNFLAQYSNETQQSSEIENELESGRKHRLISTTSENSEFSEKSTLDTKTKQIPEAQKLIEEEFKETTSVPWRLYFDYFKAAGWIRVVISMLAYGLYQ</sequence>
<proteinExistence type="predicted"/>
<keyword evidence="4" id="KW-0067">ATP-binding</keyword>
<evidence type="ECO:0000259" key="5">
    <source>
        <dbReference type="Pfam" id="PF00005"/>
    </source>
</evidence>
<evidence type="ECO:0000313" key="6">
    <source>
        <dbReference type="EMBL" id="CAG7817867.1"/>
    </source>
</evidence>
<dbReference type="EMBL" id="CAJVCH010405935">
    <property type="protein sequence ID" value="CAG7817867.1"/>
    <property type="molecule type" value="Genomic_DNA"/>
</dbReference>
<dbReference type="Proteomes" id="UP000708208">
    <property type="component" value="Unassembled WGS sequence"/>
</dbReference>
<feature type="non-terminal residue" evidence="6">
    <location>
        <position position="1"/>
    </location>
</feature>
<dbReference type="GO" id="GO:0012505">
    <property type="term" value="C:endomembrane system"/>
    <property type="evidence" value="ECO:0007669"/>
    <property type="project" value="UniProtKB-SubCell"/>
</dbReference>
<dbReference type="GO" id="GO:0042626">
    <property type="term" value="F:ATPase-coupled transmembrane transporter activity"/>
    <property type="evidence" value="ECO:0007669"/>
    <property type="project" value="TreeGrafter"/>
</dbReference>
<dbReference type="OrthoDB" id="6500128at2759"/>
<comment type="subcellular location">
    <subcellularLocation>
        <location evidence="1">Endomembrane system</location>
        <topology evidence="1">Multi-pass membrane protein</topology>
    </subcellularLocation>
</comment>
<feature type="domain" description="ABC transporter" evidence="5">
    <location>
        <begin position="11"/>
        <end position="46"/>
    </location>
</feature>
<name>A0A8J2KJZ5_9HEXA</name>
<comment type="caution">
    <text evidence="6">The sequence shown here is derived from an EMBL/GenBank/DDBJ whole genome shotgun (WGS) entry which is preliminary data.</text>
</comment>
<dbReference type="InterPro" id="IPR050173">
    <property type="entry name" value="ABC_transporter_C-like"/>
</dbReference>
<accession>A0A8J2KJZ5</accession>
<feature type="non-terminal residue" evidence="6">
    <location>
        <position position="210"/>
    </location>
</feature>
<protein>
    <recommendedName>
        <fullName evidence="5">ABC transporter domain-containing protein</fullName>
    </recommendedName>
</protein>
<dbReference type="GO" id="GO:0016020">
    <property type="term" value="C:membrane"/>
    <property type="evidence" value="ECO:0007669"/>
    <property type="project" value="TreeGrafter"/>
</dbReference>
<dbReference type="GO" id="GO:0016887">
    <property type="term" value="F:ATP hydrolysis activity"/>
    <property type="evidence" value="ECO:0007669"/>
    <property type="project" value="InterPro"/>
</dbReference>
<evidence type="ECO:0000256" key="4">
    <source>
        <dbReference type="ARBA" id="ARBA00022840"/>
    </source>
</evidence>
<gene>
    <name evidence="6" type="ORF">AFUS01_LOCUS28406</name>
</gene>
<evidence type="ECO:0000256" key="2">
    <source>
        <dbReference type="ARBA" id="ARBA00022737"/>
    </source>
</evidence>
<keyword evidence="2" id="KW-0677">Repeat</keyword>
<dbReference type="PANTHER" id="PTHR24223:SF443">
    <property type="entry name" value="MULTIDRUG-RESISTANCE LIKE PROTEIN 1, ISOFORM I"/>
    <property type="match status" value="1"/>
</dbReference>
<evidence type="ECO:0000256" key="1">
    <source>
        <dbReference type="ARBA" id="ARBA00004127"/>
    </source>
</evidence>
<dbReference type="InterPro" id="IPR003439">
    <property type="entry name" value="ABC_transporter-like_ATP-bd"/>
</dbReference>
<evidence type="ECO:0000256" key="3">
    <source>
        <dbReference type="ARBA" id="ARBA00022741"/>
    </source>
</evidence>
<evidence type="ECO:0000313" key="7">
    <source>
        <dbReference type="Proteomes" id="UP000708208"/>
    </source>
</evidence>
<dbReference type="GO" id="GO:0005524">
    <property type="term" value="F:ATP binding"/>
    <property type="evidence" value="ECO:0007669"/>
    <property type="project" value="UniProtKB-KW"/>
</dbReference>
<keyword evidence="3" id="KW-0547">Nucleotide-binding</keyword>
<keyword evidence="7" id="KW-1185">Reference proteome</keyword>
<dbReference type="PANTHER" id="PTHR24223">
    <property type="entry name" value="ATP-BINDING CASSETTE SUB-FAMILY C"/>
    <property type="match status" value="1"/>
</dbReference>
<reference evidence="6" key="1">
    <citation type="submission" date="2021-06" db="EMBL/GenBank/DDBJ databases">
        <authorList>
            <person name="Hodson N. C."/>
            <person name="Mongue J. A."/>
            <person name="Jaron S. K."/>
        </authorList>
    </citation>
    <scope>NUCLEOTIDE SEQUENCE</scope>
</reference>
<dbReference type="Pfam" id="PF00005">
    <property type="entry name" value="ABC_tran"/>
    <property type="match status" value="1"/>
</dbReference>